<keyword evidence="4" id="KW-1185">Reference proteome</keyword>
<dbReference type="SUPFAM" id="SSF47413">
    <property type="entry name" value="lambda repressor-like DNA-binding domains"/>
    <property type="match status" value="1"/>
</dbReference>
<dbReference type="CDD" id="cd00093">
    <property type="entry name" value="HTH_XRE"/>
    <property type="match status" value="1"/>
</dbReference>
<gene>
    <name evidence="3" type="ORF">N792_02015</name>
</gene>
<evidence type="ECO:0000313" key="4">
    <source>
        <dbReference type="Proteomes" id="UP000030017"/>
    </source>
</evidence>
<dbReference type="PROSITE" id="PS50943">
    <property type="entry name" value="HTH_CROC1"/>
    <property type="match status" value="1"/>
</dbReference>
<dbReference type="OrthoDB" id="9793869at2"/>
<name>A0A0A0EPW0_9GAMM</name>
<proteinExistence type="predicted"/>
<comment type="caution">
    <text evidence="3">The sequence shown here is derived from an EMBL/GenBank/DDBJ whole genome shotgun (WGS) entry which is preliminary data.</text>
</comment>
<dbReference type="InterPro" id="IPR010982">
    <property type="entry name" value="Lambda_DNA-bd_dom_sf"/>
</dbReference>
<dbReference type="Gene3D" id="1.10.260.40">
    <property type="entry name" value="lambda repressor-like DNA-binding domains"/>
    <property type="match status" value="1"/>
</dbReference>
<dbReference type="eggNOG" id="COG3093">
    <property type="taxonomic scope" value="Bacteria"/>
</dbReference>
<dbReference type="RefSeq" id="WP_036192002.1">
    <property type="nucleotide sequence ID" value="NZ_AVPS01000001.1"/>
</dbReference>
<dbReference type="SMART" id="SM00530">
    <property type="entry name" value="HTH_XRE"/>
    <property type="match status" value="1"/>
</dbReference>
<dbReference type="Proteomes" id="UP000030017">
    <property type="component" value="Unassembled WGS sequence"/>
</dbReference>
<dbReference type="EMBL" id="AVPS01000001">
    <property type="protein sequence ID" value="KGM53021.1"/>
    <property type="molecule type" value="Genomic_DNA"/>
</dbReference>
<evidence type="ECO:0000256" key="1">
    <source>
        <dbReference type="ARBA" id="ARBA00023125"/>
    </source>
</evidence>
<dbReference type="NCBIfam" id="TIGR02607">
    <property type="entry name" value="antidote_HigA"/>
    <property type="match status" value="1"/>
</dbReference>
<evidence type="ECO:0000259" key="2">
    <source>
        <dbReference type="PROSITE" id="PS50943"/>
    </source>
</evidence>
<dbReference type="InterPro" id="IPR013430">
    <property type="entry name" value="Toxin_antidote_HigA"/>
</dbReference>
<feature type="domain" description="HTH cro/C1-type" evidence="2">
    <location>
        <begin position="14"/>
        <end position="68"/>
    </location>
</feature>
<dbReference type="InterPro" id="IPR001387">
    <property type="entry name" value="Cro/C1-type_HTH"/>
</dbReference>
<dbReference type="PANTHER" id="PTHR36924">
    <property type="entry name" value="ANTITOXIN HIGA-1"/>
    <property type="match status" value="1"/>
</dbReference>
<dbReference type="Pfam" id="PF01381">
    <property type="entry name" value="HTH_3"/>
    <property type="match status" value="1"/>
</dbReference>
<dbReference type="STRING" id="1122185.N792_02015"/>
<sequence>MRSVPYPHPGEILLEEFLVPLGISQYKLAKAIDVPQTRISAIIAGRRSITADTALRLARFFSMSDSFWMNLQVGHDAAQARDELADVLAHIEPYEHAA</sequence>
<dbReference type="GO" id="GO:0003677">
    <property type="term" value="F:DNA binding"/>
    <property type="evidence" value="ECO:0007669"/>
    <property type="project" value="UniProtKB-KW"/>
</dbReference>
<reference evidence="3 4" key="1">
    <citation type="submission" date="2013-08" db="EMBL/GenBank/DDBJ databases">
        <title>Genome sequencing of Lysobacter.</title>
        <authorList>
            <person name="Zhang S."/>
            <person name="Wang G."/>
        </authorList>
    </citation>
    <scope>NUCLEOTIDE SEQUENCE [LARGE SCALE GENOMIC DNA]</scope>
    <source>
        <strain evidence="3 4">Ko07</strain>
    </source>
</reference>
<dbReference type="PANTHER" id="PTHR36924:SF1">
    <property type="entry name" value="ANTITOXIN HIGA-1"/>
    <property type="match status" value="1"/>
</dbReference>
<evidence type="ECO:0000313" key="3">
    <source>
        <dbReference type="EMBL" id="KGM53021.1"/>
    </source>
</evidence>
<organism evidence="3 4">
    <name type="scientific">Lysobacter concretionis Ko07 = DSM 16239</name>
    <dbReference type="NCBI Taxonomy" id="1122185"/>
    <lineage>
        <taxon>Bacteria</taxon>
        <taxon>Pseudomonadati</taxon>
        <taxon>Pseudomonadota</taxon>
        <taxon>Gammaproteobacteria</taxon>
        <taxon>Lysobacterales</taxon>
        <taxon>Lysobacteraceae</taxon>
        <taxon>Novilysobacter</taxon>
    </lineage>
</organism>
<dbReference type="AlphaFoldDB" id="A0A0A0EPW0"/>
<keyword evidence="1" id="KW-0238">DNA-binding</keyword>
<protein>
    <submittedName>
        <fullName evidence="3">Virulence factor</fullName>
    </submittedName>
</protein>
<accession>A0A0A0EPW0</accession>